<dbReference type="EMBL" id="RFFJ01000020">
    <property type="protein sequence ID" value="RMI43871.1"/>
    <property type="molecule type" value="Genomic_DNA"/>
</dbReference>
<keyword evidence="2" id="KW-1185">Reference proteome</keyword>
<reference evidence="1 2" key="1">
    <citation type="submission" date="2018-10" db="EMBL/GenBank/DDBJ databases">
        <title>Isolation, diversity and antifungal activity of actinobacteria from wheat.</title>
        <authorList>
            <person name="Han C."/>
        </authorList>
    </citation>
    <scope>NUCLEOTIDE SEQUENCE [LARGE SCALE GENOMIC DNA]</scope>
    <source>
        <strain evidence="1 2">NEAU-YY642</strain>
    </source>
</reference>
<gene>
    <name evidence="1" type="ORF">EBN88_06340</name>
</gene>
<name>A0A3M2M2K9_9ACTN</name>
<protein>
    <recommendedName>
        <fullName evidence="3">DUF4304 domain-containing protein</fullName>
    </recommendedName>
</protein>
<evidence type="ECO:0000313" key="1">
    <source>
        <dbReference type="EMBL" id="RMI43871.1"/>
    </source>
</evidence>
<dbReference type="AlphaFoldDB" id="A0A3M2M2K9"/>
<evidence type="ECO:0008006" key="3">
    <source>
        <dbReference type="Google" id="ProtNLM"/>
    </source>
</evidence>
<dbReference type="Proteomes" id="UP000278673">
    <property type="component" value="Unassembled WGS sequence"/>
</dbReference>
<evidence type="ECO:0000313" key="2">
    <source>
        <dbReference type="Proteomes" id="UP000278673"/>
    </source>
</evidence>
<proteinExistence type="predicted"/>
<accession>A0A3M2M2K9</accession>
<comment type="caution">
    <text evidence="1">The sequence shown here is derived from an EMBL/GenBank/DDBJ whole genome shotgun (WGS) entry which is preliminary data.</text>
</comment>
<dbReference type="RefSeq" id="WP_122182814.1">
    <property type="nucleotide sequence ID" value="NZ_RFFJ01000020.1"/>
</dbReference>
<sequence length="222" mass="23955">MSLSDDFNARFAEVFAPLGFRKRARGYFFRKVKPGVQAGLFMPLSHDVETGESGVIPSVGVRHDPVELLLKKYFLDRQFAKSTNLTLAAPLYAPEPGAQTVWYMGNAADVARTVDEFVSLYEQRGVPFVERYADPLEVCRTLRADLEWDGGPRSAAGLVLAALHEPAGGGAELAADAVRALGAGAVPRGDRLAGLLLALSEETELELTAEQVESLRALAGRP</sequence>
<organism evidence="1 2">
    <name type="scientific">Streptomyces triticirhizae</name>
    <dbReference type="NCBI Taxonomy" id="2483353"/>
    <lineage>
        <taxon>Bacteria</taxon>
        <taxon>Bacillati</taxon>
        <taxon>Actinomycetota</taxon>
        <taxon>Actinomycetes</taxon>
        <taxon>Kitasatosporales</taxon>
        <taxon>Streptomycetaceae</taxon>
        <taxon>Streptomyces</taxon>
    </lineage>
</organism>